<evidence type="ECO:0008006" key="4">
    <source>
        <dbReference type="Google" id="ProtNLM"/>
    </source>
</evidence>
<sequence length="222" mass="22892">MKPFVFPLLAIAGLATAHGQTAKPGSISPVLFESTIVTENPPTTTTVQGGVRKNFTIASVRYINRDILEAMRVANLLDGTLTGWTIQRLANPAGVGNIYATKAGKAAVAVPATLLTQPVAQGTATTGSEFTPTGGTAKPTLFRRVYANLTVKNGASTGFGSQTVKTANFKSGSTTTPVVTVTENYNVTGKSVTGVGIVTGSYRVTKSKPADLSVLLPTPPAP</sequence>
<gene>
    <name evidence="2" type="ORF">OKA05_10585</name>
</gene>
<accession>A0ABT3GHF0</accession>
<evidence type="ECO:0000256" key="1">
    <source>
        <dbReference type="SAM" id="SignalP"/>
    </source>
</evidence>
<feature type="signal peptide" evidence="1">
    <location>
        <begin position="1"/>
        <end position="17"/>
    </location>
</feature>
<protein>
    <recommendedName>
        <fullName evidence="4">WxL domain-containing protein</fullName>
    </recommendedName>
</protein>
<dbReference type="RefSeq" id="WP_264487104.1">
    <property type="nucleotide sequence ID" value="NZ_JAPDDT010000003.1"/>
</dbReference>
<dbReference type="EMBL" id="JAPDDT010000003">
    <property type="protein sequence ID" value="MCW1922999.1"/>
    <property type="molecule type" value="Genomic_DNA"/>
</dbReference>
<dbReference type="Proteomes" id="UP001320876">
    <property type="component" value="Unassembled WGS sequence"/>
</dbReference>
<evidence type="ECO:0000313" key="3">
    <source>
        <dbReference type="Proteomes" id="UP001320876"/>
    </source>
</evidence>
<organism evidence="2 3">
    <name type="scientific">Luteolibacter arcticus</name>
    <dbReference type="NCBI Taxonomy" id="1581411"/>
    <lineage>
        <taxon>Bacteria</taxon>
        <taxon>Pseudomonadati</taxon>
        <taxon>Verrucomicrobiota</taxon>
        <taxon>Verrucomicrobiia</taxon>
        <taxon>Verrucomicrobiales</taxon>
        <taxon>Verrucomicrobiaceae</taxon>
        <taxon>Luteolibacter</taxon>
    </lineage>
</organism>
<comment type="caution">
    <text evidence="2">The sequence shown here is derived from an EMBL/GenBank/DDBJ whole genome shotgun (WGS) entry which is preliminary data.</text>
</comment>
<feature type="chain" id="PRO_5045996442" description="WxL domain-containing protein" evidence="1">
    <location>
        <begin position="18"/>
        <end position="222"/>
    </location>
</feature>
<keyword evidence="3" id="KW-1185">Reference proteome</keyword>
<reference evidence="2 3" key="1">
    <citation type="submission" date="2022-10" db="EMBL/GenBank/DDBJ databases">
        <title>Luteolibacter arcticus strain CCTCC AB 2014275, whole genome shotgun sequencing project.</title>
        <authorList>
            <person name="Zhao G."/>
            <person name="Shen L."/>
        </authorList>
    </citation>
    <scope>NUCLEOTIDE SEQUENCE [LARGE SCALE GENOMIC DNA]</scope>
    <source>
        <strain evidence="2 3">CCTCC AB 2014275</strain>
    </source>
</reference>
<keyword evidence="1" id="KW-0732">Signal</keyword>
<evidence type="ECO:0000313" key="2">
    <source>
        <dbReference type="EMBL" id="MCW1922999.1"/>
    </source>
</evidence>
<proteinExistence type="predicted"/>
<name>A0ABT3GHF0_9BACT</name>